<dbReference type="RefSeq" id="XP_064662158.1">
    <property type="nucleotide sequence ID" value="XM_064799403.1"/>
</dbReference>
<keyword evidence="5" id="KW-1185">Reference proteome</keyword>
<keyword evidence="3" id="KW-1133">Transmembrane helix</keyword>
<keyword evidence="2" id="KW-0328">Glycosyltransferase</keyword>
<dbReference type="GeneID" id="89923491"/>
<dbReference type="AlphaFoldDB" id="A0AAV9PIL5"/>
<keyword evidence="3" id="KW-0472">Membrane</keyword>
<dbReference type="EMBL" id="JAVRRT010000003">
    <property type="protein sequence ID" value="KAK5173463.1"/>
    <property type="molecule type" value="Genomic_DNA"/>
</dbReference>
<dbReference type="Gene3D" id="3.40.50.2000">
    <property type="entry name" value="Glycogen Phosphorylase B"/>
    <property type="match status" value="1"/>
</dbReference>
<evidence type="ECO:0000256" key="3">
    <source>
        <dbReference type="SAM" id="Phobius"/>
    </source>
</evidence>
<dbReference type="PANTHER" id="PTHR48049:SF132">
    <property type="entry name" value="GLYCOSYLTRANSFERASE"/>
    <property type="match status" value="1"/>
</dbReference>
<name>A0AAV9PIL5_9PEZI</name>
<dbReference type="SUPFAM" id="SSF53756">
    <property type="entry name" value="UDP-Glycosyltransferase/glycogen phosphorylase"/>
    <property type="match status" value="1"/>
</dbReference>
<dbReference type="GO" id="GO:0035251">
    <property type="term" value="F:UDP-glucosyltransferase activity"/>
    <property type="evidence" value="ECO:0007669"/>
    <property type="project" value="InterPro"/>
</dbReference>
<gene>
    <name evidence="4" type="ORF">LTR77_002144</name>
</gene>
<reference evidence="4 5" key="1">
    <citation type="submission" date="2023-08" db="EMBL/GenBank/DDBJ databases">
        <title>Black Yeasts Isolated from many extreme environments.</title>
        <authorList>
            <person name="Coleine C."/>
            <person name="Stajich J.E."/>
            <person name="Selbmann L."/>
        </authorList>
    </citation>
    <scope>NUCLEOTIDE SEQUENCE [LARGE SCALE GENOMIC DNA]</scope>
    <source>
        <strain evidence="4 5">CCFEE 5935</strain>
    </source>
</reference>
<dbReference type="PANTHER" id="PTHR48049">
    <property type="entry name" value="GLYCOSYLTRANSFERASE"/>
    <property type="match status" value="1"/>
</dbReference>
<sequence>MFKGFGIFGGWWAETYPKIKALCQAEQPDLIFADDLADACVDVARDLDIPLAGMAPQLPPSMLQVPYVPGMPGYQLKHITSEHASILDRIAEELCRIRIAFASGGAMGRITGRNARSGPAKPKHLFFVNSFIGLEVPKELPPMVRPVGPILSEDISPLQDNPAIAEFLDTHKRVMFIAFGTHIRTSKQRMQRIVQGVRAAMDDGLLDGAVWALKNASTILNSPSEGRNGCSKDDFALEDLSRVLAGEDARWLVDSWCPQRAILNHPSICLFMSHCGASSTAEAAFHGVPVLTLAGYGDQFGHAMRLEAAGVALRLDKHSFTAQDVEAGTSEIVQDKDGMFARNVLRLRRVAHANSQRKHLAAQMIEELLYDHELRFENPPRGREWEASGGDEITQTVGRGRVLRPAHLETCDMRMPWIKRNNLDLWALFPVCAPILTLASWFGRSSR</sequence>
<dbReference type="InterPro" id="IPR050481">
    <property type="entry name" value="UDP-glycosyltransf_plant"/>
</dbReference>
<feature type="transmembrane region" description="Helical" evidence="3">
    <location>
        <begin position="423"/>
        <end position="442"/>
    </location>
</feature>
<evidence type="ECO:0000256" key="1">
    <source>
        <dbReference type="ARBA" id="ARBA00022679"/>
    </source>
</evidence>
<comment type="caution">
    <text evidence="4">The sequence shown here is derived from an EMBL/GenBank/DDBJ whole genome shotgun (WGS) entry which is preliminary data.</text>
</comment>
<evidence type="ECO:0000256" key="2">
    <source>
        <dbReference type="RuleBase" id="RU003718"/>
    </source>
</evidence>
<dbReference type="Pfam" id="PF00201">
    <property type="entry name" value="UDPGT"/>
    <property type="match status" value="1"/>
</dbReference>
<accession>A0AAV9PIL5</accession>
<evidence type="ECO:0000313" key="5">
    <source>
        <dbReference type="Proteomes" id="UP001337655"/>
    </source>
</evidence>
<evidence type="ECO:0000313" key="4">
    <source>
        <dbReference type="EMBL" id="KAK5173463.1"/>
    </source>
</evidence>
<dbReference type="Proteomes" id="UP001337655">
    <property type="component" value="Unassembled WGS sequence"/>
</dbReference>
<dbReference type="CDD" id="cd03784">
    <property type="entry name" value="GT1_Gtf-like"/>
    <property type="match status" value="1"/>
</dbReference>
<comment type="similarity">
    <text evidence="2">Belongs to the UDP-glycosyltransferase family.</text>
</comment>
<dbReference type="PROSITE" id="PS00375">
    <property type="entry name" value="UDPGT"/>
    <property type="match status" value="1"/>
</dbReference>
<protein>
    <submittedName>
        <fullName evidence="4">Uncharacterized protein</fullName>
    </submittedName>
</protein>
<proteinExistence type="inferred from homology"/>
<keyword evidence="1 2" id="KW-0808">Transferase</keyword>
<dbReference type="InterPro" id="IPR035595">
    <property type="entry name" value="UDP_glycos_trans_CS"/>
</dbReference>
<keyword evidence="3" id="KW-0812">Transmembrane</keyword>
<organism evidence="4 5">
    <name type="scientific">Saxophila tyrrhenica</name>
    <dbReference type="NCBI Taxonomy" id="1690608"/>
    <lineage>
        <taxon>Eukaryota</taxon>
        <taxon>Fungi</taxon>
        <taxon>Dikarya</taxon>
        <taxon>Ascomycota</taxon>
        <taxon>Pezizomycotina</taxon>
        <taxon>Dothideomycetes</taxon>
        <taxon>Dothideomycetidae</taxon>
        <taxon>Mycosphaerellales</taxon>
        <taxon>Extremaceae</taxon>
        <taxon>Saxophila</taxon>
    </lineage>
</organism>
<dbReference type="InterPro" id="IPR002213">
    <property type="entry name" value="UDP_glucos_trans"/>
</dbReference>